<name>A0ABP7HY67_9ACTN</name>
<gene>
    <name evidence="3" type="ORF">GCM10022226_27010</name>
</gene>
<dbReference type="InterPro" id="IPR029052">
    <property type="entry name" value="Metallo-depent_PP-like"/>
</dbReference>
<dbReference type="Pfam" id="PF00149">
    <property type="entry name" value="Metallophos"/>
    <property type="match status" value="1"/>
</dbReference>
<protein>
    <recommendedName>
        <fullName evidence="2">Calcineurin-like phosphoesterase domain-containing protein</fullName>
    </recommendedName>
</protein>
<dbReference type="SUPFAM" id="SSF56300">
    <property type="entry name" value="Metallo-dependent phosphatases"/>
    <property type="match status" value="1"/>
</dbReference>
<organism evidence="3 4">
    <name type="scientific">Sphaerisporangium flaviroseum</name>
    <dbReference type="NCBI Taxonomy" id="509199"/>
    <lineage>
        <taxon>Bacteria</taxon>
        <taxon>Bacillati</taxon>
        <taxon>Actinomycetota</taxon>
        <taxon>Actinomycetes</taxon>
        <taxon>Streptosporangiales</taxon>
        <taxon>Streptosporangiaceae</taxon>
        <taxon>Sphaerisporangium</taxon>
    </lineage>
</organism>
<reference evidence="4" key="1">
    <citation type="journal article" date="2019" name="Int. J. Syst. Evol. Microbiol.">
        <title>The Global Catalogue of Microorganisms (GCM) 10K type strain sequencing project: providing services to taxonomists for standard genome sequencing and annotation.</title>
        <authorList>
            <consortium name="The Broad Institute Genomics Platform"/>
            <consortium name="The Broad Institute Genome Sequencing Center for Infectious Disease"/>
            <person name="Wu L."/>
            <person name="Ma J."/>
        </authorList>
    </citation>
    <scope>NUCLEOTIDE SEQUENCE [LARGE SCALE GENOMIC DNA]</scope>
    <source>
        <strain evidence="4">JCM 16908</strain>
    </source>
</reference>
<evidence type="ECO:0000313" key="4">
    <source>
        <dbReference type="Proteomes" id="UP001500888"/>
    </source>
</evidence>
<dbReference type="Proteomes" id="UP001500888">
    <property type="component" value="Unassembled WGS sequence"/>
</dbReference>
<keyword evidence="4" id="KW-1185">Reference proteome</keyword>
<dbReference type="Gene3D" id="3.60.21.10">
    <property type="match status" value="1"/>
</dbReference>
<dbReference type="InterPro" id="IPR039331">
    <property type="entry name" value="PAPs-like"/>
</dbReference>
<accession>A0ABP7HY67</accession>
<evidence type="ECO:0000259" key="2">
    <source>
        <dbReference type="Pfam" id="PF00149"/>
    </source>
</evidence>
<proteinExistence type="predicted"/>
<evidence type="ECO:0000256" key="1">
    <source>
        <dbReference type="ARBA" id="ARBA00022729"/>
    </source>
</evidence>
<sequence>MVVAAGDISPRCTADRCGARATSDLVLSIDPAAVLALGDLQYPAGALSDFRSYYDKTWGRFKGRTFPAPGNHEYITEGAQGYFDYFGPAARREGRSYYSFDLGEWHLIALDSMAAHDPGSDQVAWLKADLAASRHRCVLAYWHHPRFSSGRQHGNDRSVSTFWKALYAARAEVVLAGHEHNYERFEPLRPDGRPAQGGLRQFVVGSGGASHYAFGPAVPGSAFRNNTDFGVLRLVLGPQGYGWRFVNTDGVVLDSGTGGCH</sequence>
<comment type="caution">
    <text evidence="3">The sequence shown here is derived from an EMBL/GenBank/DDBJ whole genome shotgun (WGS) entry which is preliminary data.</text>
</comment>
<dbReference type="PANTHER" id="PTHR22953">
    <property type="entry name" value="ACID PHOSPHATASE RELATED"/>
    <property type="match status" value="1"/>
</dbReference>
<keyword evidence="1" id="KW-0732">Signal</keyword>
<evidence type="ECO:0000313" key="3">
    <source>
        <dbReference type="EMBL" id="GAA3805584.1"/>
    </source>
</evidence>
<feature type="domain" description="Calcineurin-like phosphoesterase" evidence="2">
    <location>
        <begin position="28"/>
        <end position="182"/>
    </location>
</feature>
<dbReference type="EMBL" id="BAAAZR010000004">
    <property type="protein sequence ID" value="GAA3805584.1"/>
    <property type="molecule type" value="Genomic_DNA"/>
</dbReference>
<dbReference type="InterPro" id="IPR004843">
    <property type="entry name" value="Calcineurin-like_PHP"/>
</dbReference>
<dbReference type="PANTHER" id="PTHR22953:SF153">
    <property type="entry name" value="PURPLE ACID PHOSPHATASE"/>
    <property type="match status" value="1"/>
</dbReference>